<sequence>KVLHTSYFYCKNSWGPKGDSVGETSLRGDPGKTFWLLSSPQPRKRKCRKVTQCLGHAVSPRASRLHPSPGPRLQPLRRTRPPVAALASGAESQAAARVRSNSLEQRLAGKPRRSEPANLQGRRGLRRASQSQAPFVSSRLSEHQKSTPDSILSPPLGSCALALSSHLGDADGRDANGGEKGPSWQDPEAQTGCSP</sequence>
<reference evidence="1" key="2">
    <citation type="submission" date="2025-03" db="EMBL/GenBank/DDBJ databases">
        <authorList>
            <consortium name="ELIXIR-Norway"/>
            <consortium name="Elixir Norway"/>
        </authorList>
    </citation>
    <scope>NUCLEOTIDE SEQUENCE</scope>
</reference>
<evidence type="ECO:0000313" key="2">
    <source>
        <dbReference type="Proteomes" id="UP001162501"/>
    </source>
</evidence>
<accession>A0AC59YBG2</accession>
<proteinExistence type="predicted"/>
<gene>
    <name evidence="1" type="ORF">MRATA1EN22A_LOCUS4087</name>
</gene>
<reference evidence="1" key="1">
    <citation type="submission" date="2023-05" db="EMBL/GenBank/DDBJ databases">
        <authorList>
            <consortium name="ELIXIR-Norway"/>
        </authorList>
    </citation>
    <scope>NUCLEOTIDE SEQUENCE</scope>
</reference>
<dbReference type="EMBL" id="OX596096">
    <property type="protein sequence ID" value="CAM9549400.1"/>
    <property type="molecule type" value="Genomic_DNA"/>
</dbReference>
<dbReference type="Proteomes" id="UP001162501">
    <property type="component" value="Chromosome 12"/>
</dbReference>
<organism evidence="1 2">
    <name type="scientific">Rangifer tarandus platyrhynchus</name>
    <name type="common">Svalbard reindeer</name>
    <dbReference type="NCBI Taxonomy" id="3082113"/>
    <lineage>
        <taxon>Eukaryota</taxon>
        <taxon>Metazoa</taxon>
        <taxon>Chordata</taxon>
        <taxon>Craniata</taxon>
        <taxon>Vertebrata</taxon>
        <taxon>Euteleostomi</taxon>
        <taxon>Mammalia</taxon>
        <taxon>Eutheria</taxon>
        <taxon>Laurasiatheria</taxon>
        <taxon>Artiodactyla</taxon>
        <taxon>Ruminantia</taxon>
        <taxon>Pecora</taxon>
        <taxon>Cervidae</taxon>
        <taxon>Odocoileinae</taxon>
        <taxon>Rangifer</taxon>
    </lineage>
</organism>
<protein>
    <submittedName>
        <fullName evidence="1">Uncharacterized protein</fullName>
    </submittedName>
</protein>
<evidence type="ECO:0000313" key="1">
    <source>
        <dbReference type="EMBL" id="CAM9549400.1"/>
    </source>
</evidence>
<feature type="non-terminal residue" evidence="1">
    <location>
        <position position="1"/>
    </location>
</feature>
<name>A0AC59YBG2_RANTA</name>